<evidence type="ECO:0000259" key="9">
    <source>
        <dbReference type="Pfam" id="PF13193"/>
    </source>
</evidence>
<feature type="domain" description="AMP-binding enzyme C-terminal" evidence="9">
    <location>
        <begin position="359"/>
        <end position="438"/>
    </location>
</feature>
<dbReference type="InterPro" id="IPR000873">
    <property type="entry name" value="AMP-dep_synth/lig_dom"/>
</dbReference>
<dbReference type="Proteomes" id="UP000321933">
    <property type="component" value="Unassembled WGS sequence"/>
</dbReference>
<keyword evidence="4" id="KW-0472">Membrane</keyword>
<dbReference type="SUPFAM" id="SSF54637">
    <property type="entry name" value="Thioesterase/thiol ester dehydrase-isomerase"/>
    <property type="match status" value="1"/>
</dbReference>
<evidence type="ECO:0000256" key="1">
    <source>
        <dbReference type="ARBA" id="ARBA00004170"/>
    </source>
</evidence>
<dbReference type="Pfam" id="PF00501">
    <property type="entry name" value="AMP-binding"/>
    <property type="match status" value="1"/>
</dbReference>
<dbReference type="Gene3D" id="3.10.129.10">
    <property type="entry name" value="Hotdog Thioesterase"/>
    <property type="match status" value="1"/>
</dbReference>
<dbReference type="RefSeq" id="WP_148064973.1">
    <property type="nucleotide sequence ID" value="NZ_VRYZ01000006.1"/>
</dbReference>
<name>A0A5C8ZSK6_9GAMM</name>
<comment type="subcellular location">
    <subcellularLocation>
        <location evidence="1">Membrane</location>
        <topology evidence="1">Peripheral membrane protein</topology>
    </subcellularLocation>
</comment>
<evidence type="ECO:0000259" key="10">
    <source>
        <dbReference type="Pfam" id="PF22818"/>
    </source>
</evidence>
<dbReference type="InterPro" id="IPR054545">
    <property type="entry name" value="ApeI-like"/>
</dbReference>
<dbReference type="InterPro" id="IPR045851">
    <property type="entry name" value="AMP-bd_C_sf"/>
</dbReference>
<proteinExistence type="predicted"/>
<evidence type="ECO:0000313" key="11">
    <source>
        <dbReference type="EMBL" id="TXS90447.1"/>
    </source>
</evidence>
<evidence type="ECO:0000259" key="8">
    <source>
        <dbReference type="Pfam" id="PF00501"/>
    </source>
</evidence>
<accession>A0A5C8ZSK6</accession>
<feature type="domain" description="AMP-dependent synthetase/ligase" evidence="8">
    <location>
        <begin position="131"/>
        <end position="304"/>
    </location>
</feature>
<protein>
    <recommendedName>
        <fullName evidence="6">Long-chain-fatty-acid--CoA ligase</fullName>
        <ecNumber evidence="5">6.2.1.3</ecNumber>
    </recommendedName>
    <alternativeName>
        <fullName evidence="7">Long-chain acyl-CoA synthetase</fullName>
    </alternativeName>
</protein>
<dbReference type="Pfam" id="PF22818">
    <property type="entry name" value="ApeI-like"/>
    <property type="match status" value="1"/>
</dbReference>
<comment type="pathway">
    <text evidence="2">Lipid metabolism; fatty acid beta-oxidation.</text>
</comment>
<reference evidence="11 12" key="1">
    <citation type="submission" date="2019-08" db="EMBL/GenBank/DDBJ databases">
        <title>Parahaliea maris sp. nov., isolated from the surface seawater.</title>
        <authorList>
            <person name="Liu Y."/>
        </authorList>
    </citation>
    <scope>NUCLEOTIDE SEQUENCE [LARGE SCALE GENOMIC DNA]</scope>
    <source>
        <strain evidence="11 12">S2-26</strain>
    </source>
</reference>
<dbReference type="PANTHER" id="PTHR43767">
    <property type="entry name" value="LONG-CHAIN-FATTY-ACID--COA LIGASE"/>
    <property type="match status" value="1"/>
</dbReference>
<gene>
    <name evidence="11" type="ORF">FVW59_13980</name>
</gene>
<evidence type="ECO:0000256" key="4">
    <source>
        <dbReference type="ARBA" id="ARBA00023136"/>
    </source>
</evidence>
<dbReference type="GO" id="GO:0004467">
    <property type="term" value="F:long-chain fatty acid-CoA ligase activity"/>
    <property type="evidence" value="ECO:0007669"/>
    <property type="project" value="UniProtKB-EC"/>
</dbReference>
<dbReference type="GO" id="GO:0016020">
    <property type="term" value="C:membrane"/>
    <property type="evidence" value="ECO:0007669"/>
    <property type="project" value="UniProtKB-SubCell"/>
</dbReference>
<keyword evidence="3" id="KW-0436">Ligase</keyword>
<dbReference type="OrthoDB" id="9787658at2"/>
<evidence type="ECO:0000256" key="7">
    <source>
        <dbReference type="ARBA" id="ARBA00042773"/>
    </source>
</evidence>
<dbReference type="PROSITE" id="PS00455">
    <property type="entry name" value="AMP_BINDING"/>
    <property type="match status" value="1"/>
</dbReference>
<dbReference type="EMBL" id="VRYZ01000006">
    <property type="protein sequence ID" value="TXS90447.1"/>
    <property type="molecule type" value="Genomic_DNA"/>
</dbReference>
<keyword evidence="12" id="KW-1185">Reference proteome</keyword>
<dbReference type="Gene3D" id="3.40.50.12780">
    <property type="entry name" value="N-terminal domain of ligase-like"/>
    <property type="match status" value="1"/>
</dbReference>
<dbReference type="SUPFAM" id="SSF56801">
    <property type="entry name" value="Acetyl-CoA synthetase-like"/>
    <property type="match status" value="1"/>
</dbReference>
<dbReference type="InterPro" id="IPR020845">
    <property type="entry name" value="AMP-binding_CS"/>
</dbReference>
<dbReference type="Pfam" id="PF13193">
    <property type="entry name" value="AMP-binding_C"/>
    <property type="match status" value="1"/>
</dbReference>
<dbReference type="AlphaFoldDB" id="A0A5C8ZSK6"/>
<evidence type="ECO:0000256" key="6">
    <source>
        <dbReference type="ARBA" id="ARBA00039545"/>
    </source>
</evidence>
<evidence type="ECO:0000313" key="12">
    <source>
        <dbReference type="Proteomes" id="UP000321933"/>
    </source>
</evidence>
<dbReference type="InterPro" id="IPR042099">
    <property type="entry name" value="ANL_N_sf"/>
</dbReference>
<sequence length="565" mass="61477">MPEQCREVFSSLGPERYPPGHIVSRGPEQVLLWRDLLAAVASLQARLADQASRNWALFEPDTYDFAVALLALLGLGHRVYIPGDCHPATVRALQQQGCSLIGNFAGLENFTIHAGEESPTREPQIQPLGELVVFTSGSSGQPKAIAKAGRQIDAELAALEQQWGMQLQQNLIAGTVSHQHFYGLLFSVLWPLCQGRSFWRSPFVDPTPLLKQLAPLAPFAWIASPAHLHRLGDALPLLATEQAPQLIFSSGGPLQTDAALQIAETRGEAPIEVLGSSETGGIAWRQQCDSDTPWQPLPGVRTRIGADGALAIRSPMLARDAWHHSADSAKPAGGSGFTLGARLDRIAKIEGKRVSLPAVEQALLALDWIEEAAALPLPGQRIGAVIVLSEAGHAGLAVQLLPGLLRQLRRDLAARLPAAAVPRRFRLVARLPRNPQGKLPLSDLRALFQPALLPPLLRCQRDQDTLKLQLLVRSDSPWFNGHFPSAPVLPGVVLLKWVEDYARRELGLQGEFLGMKGVKFQQLVRPNTLVTFHLDYNSMSGWLTFAARSSDGDHARGKLRFGACD</sequence>
<evidence type="ECO:0000256" key="5">
    <source>
        <dbReference type="ARBA" id="ARBA00026121"/>
    </source>
</evidence>
<dbReference type="Gene3D" id="3.30.300.30">
    <property type="match status" value="1"/>
</dbReference>
<comment type="caution">
    <text evidence="11">The sequence shown here is derived from an EMBL/GenBank/DDBJ whole genome shotgun (WGS) entry which is preliminary data.</text>
</comment>
<organism evidence="11 12">
    <name type="scientific">Parahaliea aestuarii</name>
    <dbReference type="NCBI Taxonomy" id="1852021"/>
    <lineage>
        <taxon>Bacteria</taxon>
        <taxon>Pseudomonadati</taxon>
        <taxon>Pseudomonadota</taxon>
        <taxon>Gammaproteobacteria</taxon>
        <taxon>Cellvibrionales</taxon>
        <taxon>Halieaceae</taxon>
        <taxon>Parahaliea</taxon>
    </lineage>
</organism>
<dbReference type="InterPro" id="IPR029069">
    <property type="entry name" value="HotDog_dom_sf"/>
</dbReference>
<dbReference type="InterPro" id="IPR050237">
    <property type="entry name" value="ATP-dep_AMP-bd_enzyme"/>
</dbReference>
<evidence type="ECO:0000256" key="3">
    <source>
        <dbReference type="ARBA" id="ARBA00022598"/>
    </source>
</evidence>
<evidence type="ECO:0000256" key="2">
    <source>
        <dbReference type="ARBA" id="ARBA00005005"/>
    </source>
</evidence>
<dbReference type="EC" id="6.2.1.3" evidence="5"/>
<dbReference type="PANTHER" id="PTHR43767:SF8">
    <property type="entry name" value="LONG-CHAIN-FATTY-ACID--COA LIGASE"/>
    <property type="match status" value="1"/>
</dbReference>
<feature type="domain" description="ApeI dehydratase-like" evidence="10">
    <location>
        <begin position="460"/>
        <end position="557"/>
    </location>
</feature>
<dbReference type="InterPro" id="IPR025110">
    <property type="entry name" value="AMP-bd_C"/>
</dbReference>